<evidence type="ECO:0000313" key="3">
    <source>
        <dbReference type="Proteomes" id="UP000017836"/>
    </source>
</evidence>
<dbReference type="EMBL" id="KI394526">
    <property type="protein sequence ID" value="ERN02542.1"/>
    <property type="molecule type" value="Genomic_DNA"/>
</dbReference>
<evidence type="ECO:0000313" key="2">
    <source>
        <dbReference type="EMBL" id="ERN02542.1"/>
    </source>
</evidence>
<accession>W1NY32</accession>
<dbReference type="Gramene" id="ERN02542">
    <property type="protein sequence ID" value="ERN02542"/>
    <property type="gene ID" value="AMTR_s00083p00172450"/>
</dbReference>
<dbReference type="InterPro" id="IPR057619">
    <property type="entry name" value="PH_PHS1"/>
</dbReference>
<dbReference type="Proteomes" id="UP000017836">
    <property type="component" value="Unassembled WGS sequence"/>
</dbReference>
<sequence>MAAFFFLEREEVSDLKMKAPVLTLALASCPAISLTKQWQPEFAQFFAFPRHLQSASLDSCHDFLKPLHKRTLSSKGTWMASSSAASLQLITEKGGSGAVLLLLVQGYVHEEHCVSNLSFMWPQISCSSVCGLRGSRVVIVSYQDSSKEVQKFAMRFPSSSQAEEFISSVKDVLSSSGAFYKGIGQSDYIYDNSCISECATSNEPPVARAQAELSFSNGSDDGYGPEMQRRERAYEYPYLPPEELGPVFVGMPPSFTSLLNGTSQFTDQGNTVRPPEAYEKNDIRSQVVSCILDPSFQGMLHKVEGVLHEMIGDSMVHKMEGVLNEMIGDSKVLP</sequence>
<dbReference type="eggNOG" id="ENOG502RYMD">
    <property type="taxonomic scope" value="Eukaryota"/>
</dbReference>
<keyword evidence="3" id="KW-1185">Reference proteome</keyword>
<dbReference type="HOGENOM" id="CLU_055908_0_0_1"/>
<feature type="domain" description="Poor homologous synapsis 1 PH" evidence="1">
    <location>
        <begin position="36"/>
        <end position="176"/>
    </location>
</feature>
<reference evidence="3" key="1">
    <citation type="journal article" date="2013" name="Science">
        <title>The Amborella genome and the evolution of flowering plants.</title>
        <authorList>
            <consortium name="Amborella Genome Project"/>
        </authorList>
    </citation>
    <scope>NUCLEOTIDE SEQUENCE [LARGE SCALE GENOMIC DNA]</scope>
</reference>
<gene>
    <name evidence="2" type="ORF">AMTR_s00083p00172450</name>
</gene>
<name>W1NY32_AMBTC</name>
<protein>
    <recommendedName>
        <fullName evidence="1">Poor homologous synapsis 1 PH domain-containing protein</fullName>
    </recommendedName>
</protein>
<organism evidence="2 3">
    <name type="scientific">Amborella trichopoda</name>
    <dbReference type="NCBI Taxonomy" id="13333"/>
    <lineage>
        <taxon>Eukaryota</taxon>
        <taxon>Viridiplantae</taxon>
        <taxon>Streptophyta</taxon>
        <taxon>Embryophyta</taxon>
        <taxon>Tracheophyta</taxon>
        <taxon>Spermatophyta</taxon>
        <taxon>Magnoliopsida</taxon>
        <taxon>Amborellales</taxon>
        <taxon>Amborellaceae</taxon>
        <taxon>Amborella</taxon>
    </lineage>
</organism>
<evidence type="ECO:0000259" key="1">
    <source>
        <dbReference type="Pfam" id="PF25349"/>
    </source>
</evidence>
<dbReference type="AlphaFoldDB" id="W1NY32"/>
<dbReference type="Pfam" id="PF25349">
    <property type="entry name" value="PH_PHS1"/>
    <property type="match status" value="1"/>
</dbReference>
<proteinExistence type="predicted"/>
<dbReference type="OMA" id="NFQSNFA"/>